<dbReference type="InterPro" id="IPR039968">
    <property type="entry name" value="BcerS-like"/>
</dbReference>
<reference evidence="2" key="1">
    <citation type="submission" date="2018-12" db="EMBL/GenBank/DDBJ databases">
        <title>Complete genome sequencing of Jeotgalibaca sp. H21T32.</title>
        <authorList>
            <person name="Bae J.-W."/>
            <person name="Lee S.-Y."/>
        </authorList>
    </citation>
    <scope>NUCLEOTIDE SEQUENCE [LARGE SCALE GENOMIC DNA]</scope>
    <source>
        <strain evidence="2">H21T32</strain>
    </source>
</reference>
<gene>
    <name evidence="1" type="ORF">EJN90_07345</name>
</gene>
<dbReference type="KEGG" id="jeh:EJN90_07345"/>
<evidence type="ECO:0000313" key="1">
    <source>
        <dbReference type="EMBL" id="AZP04462.1"/>
    </source>
</evidence>
<dbReference type="OrthoDB" id="2023340at2"/>
<dbReference type="SUPFAM" id="SSF55729">
    <property type="entry name" value="Acyl-CoA N-acyltransferases (Nat)"/>
    <property type="match status" value="1"/>
</dbReference>
<accession>A0A3Q9BKG9</accession>
<name>A0A3Q9BKG9_9LACT</name>
<dbReference type="InterPro" id="IPR016181">
    <property type="entry name" value="Acyl_CoA_acyltransferase"/>
</dbReference>
<dbReference type="EMBL" id="CP034465">
    <property type="protein sequence ID" value="AZP04462.1"/>
    <property type="molecule type" value="Genomic_DNA"/>
</dbReference>
<evidence type="ECO:0008006" key="3">
    <source>
        <dbReference type="Google" id="ProtNLM"/>
    </source>
</evidence>
<organism evidence="1 2">
    <name type="scientific">Jeotgalibaca ciconiae</name>
    <dbReference type="NCBI Taxonomy" id="2496265"/>
    <lineage>
        <taxon>Bacteria</taxon>
        <taxon>Bacillati</taxon>
        <taxon>Bacillota</taxon>
        <taxon>Bacilli</taxon>
        <taxon>Lactobacillales</taxon>
        <taxon>Carnobacteriaceae</taxon>
        <taxon>Jeotgalibaca</taxon>
    </lineage>
</organism>
<evidence type="ECO:0000313" key="2">
    <source>
        <dbReference type="Proteomes" id="UP000273326"/>
    </source>
</evidence>
<dbReference type="AlphaFoldDB" id="A0A3Q9BKG9"/>
<keyword evidence="2" id="KW-1185">Reference proteome</keyword>
<proteinExistence type="predicted"/>
<dbReference type="RefSeq" id="WP_126109901.1">
    <property type="nucleotide sequence ID" value="NZ_CP034465.1"/>
</dbReference>
<dbReference type="Proteomes" id="UP000273326">
    <property type="component" value="Chromosome"/>
</dbReference>
<dbReference type="PANTHER" id="PTHR41368">
    <property type="entry name" value="PROTEIN YGHO"/>
    <property type="match status" value="1"/>
</dbReference>
<dbReference type="PANTHER" id="PTHR41368:SF1">
    <property type="entry name" value="PROTEIN YGHO"/>
    <property type="match status" value="1"/>
</dbReference>
<sequence length="357" mass="41951">MKAEYLLIEETEIQNFLSFPDTLYRPEFRTENKKELAQIIRGEHPLSHYFQAIPFLVEEHGRILARAVLTFYPEDSTAYLGYFESLDNDEAARLLLDFAEKESLDHGKKKIAGPLNASFWLGYRLKVNHFNRRPYFSELYHLDYYEKLWEKNGFDREATYYSNHYNPVDGQMDRNKYLKRYKQFKGQGYQIVSPAGKTLNQDFLAVAELIQDRFQTFPVFKTIQIDEFLQLFSDLKAILNRKYVKIAYSPNGELAGFLISVPDYSTLFNQEKLNLRAIVQFLFKKYTSREYIILYMAVKEGHEGLGSALVYSLMEEYNKRKIKATSSYIHEGKVSGGYAFGSVYEQSEYAYYSKRIK</sequence>
<protein>
    <recommendedName>
        <fullName evidence="3">N-acetyltransferase domain-containing protein</fullName>
    </recommendedName>
</protein>